<dbReference type="CDD" id="cd23425">
    <property type="entry name" value="beta-trefoil_Ricin_AglA"/>
    <property type="match status" value="1"/>
</dbReference>
<dbReference type="InterPro" id="IPR017853">
    <property type="entry name" value="GH"/>
</dbReference>
<evidence type="ECO:0000256" key="13">
    <source>
        <dbReference type="RuleBase" id="RU361168"/>
    </source>
</evidence>
<feature type="domain" description="Ricin B lectin" evidence="15">
    <location>
        <begin position="417"/>
        <end position="532"/>
    </location>
</feature>
<evidence type="ECO:0000256" key="5">
    <source>
        <dbReference type="ARBA" id="ARBA00012755"/>
    </source>
</evidence>
<dbReference type="PRINTS" id="PR00740">
    <property type="entry name" value="GLHYDRLASE27"/>
</dbReference>
<dbReference type="InterPro" id="IPR041233">
    <property type="entry name" value="Melibiase_C"/>
</dbReference>
<reference evidence="16 17" key="1">
    <citation type="journal article" date="2015" name="BMC Genomics">
        <title>Insights from the genome of Ophiocordyceps polyrhachis-furcata to pathogenicity and host specificity in insect fungi.</title>
        <authorList>
            <person name="Wichadakul D."/>
            <person name="Kobmoo N."/>
            <person name="Ingsriswang S."/>
            <person name="Tangphatsornruang S."/>
            <person name="Chantasingh D."/>
            <person name="Luangsa-ard J.J."/>
            <person name="Eurwilaichitr L."/>
        </authorList>
    </citation>
    <scope>NUCLEOTIDE SEQUENCE [LARGE SCALE GENOMIC DNA]</scope>
    <source>
        <strain evidence="16 17">BCC 54312</strain>
    </source>
</reference>
<evidence type="ECO:0000256" key="7">
    <source>
        <dbReference type="ARBA" id="ARBA00022729"/>
    </source>
</evidence>
<dbReference type="AlphaFoldDB" id="A0A367LBC8"/>
<evidence type="ECO:0000313" key="16">
    <source>
        <dbReference type="EMBL" id="RCI11542.1"/>
    </source>
</evidence>
<evidence type="ECO:0000256" key="12">
    <source>
        <dbReference type="ARBA" id="ARBA00023295"/>
    </source>
</evidence>
<evidence type="ECO:0000256" key="2">
    <source>
        <dbReference type="ARBA" id="ARBA00003969"/>
    </source>
</evidence>
<name>A0A367LBC8_9HYPO</name>
<dbReference type="EMBL" id="LKCN02000010">
    <property type="protein sequence ID" value="RCI11542.1"/>
    <property type="molecule type" value="Genomic_DNA"/>
</dbReference>
<dbReference type="GO" id="GO:0030246">
    <property type="term" value="F:carbohydrate binding"/>
    <property type="evidence" value="ECO:0007669"/>
    <property type="project" value="UniProtKB-KW"/>
</dbReference>
<evidence type="ECO:0000256" key="8">
    <source>
        <dbReference type="ARBA" id="ARBA00022734"/>
    </source>
</evidence>
<dbReference type="SUPFAM" id="SSF51445">
    <property type="entry name" value="(Trans)glycosidases"/>
    <property type="match status" value="1"/>
</dbReference>
<evidence type="ECO:0000256" key="14">
    <source>
        <dbReference type="SAM" id="SignalP"/>
    </source>
</evidence>
<comment type="subcellular location">
    <subcellularLocation>
        <location evidence="3">Secreted</location>
    </subcellularLocation>
</comment>
<evidence type="ECO:0000256" key="6">
    <source>
        <dbReference type="ARBA" id="ARBA00022525"/>
    </source>
</evidence>
<dbReference type="Gene3D" id="3.20.20.70">
    <property type="entry name" value="Aldolase class I"/>
    <property type="match status" value="1"/>
</dbReference>
<keyword evidence="12 13" id="KW-0326">Glycosidase</keyword>
<dbReference type="InterPro" id="IPR002241">
    <property type="entry name" value="Glyco_hydro_27"/>
</dbReference>
<evidence type="ECO:0000256" key="4">
    <source>
        <dbReference type="ARBA" id="ARBA00009743"/>
    </source>
</evidence>
<evidence type="ECO:0000313" key="17">
    <source>
        <dbReference type="Proteomes" id="UP000253664"/>
    </source>
</evidence>
<proteinExistence type="inferred from homology"/>
<dbReference type="Gene3D" id="2.80.10.50">
    <property type="match status" value="1"/>
</dbReference>
<dbReference type="STRING" id="1330021.A0A367LBC8"/>
<comment type="similarity">
    <text evidence="4 13">Belongs to the glycosyl hydrolase 27 family.</text>
</comment>
<comment type="catalytic activity">
    <reaction evidence="1 13">
        <text>Hydrolysis of terminal, non-reducing alpha-D-galactose residues in alpha-D-galactosides, including galactose oligosaccharides, galactomannans and galactolipids.</text>
        <dbReference type="EC" id="3.2.1.22"/>
    </reaction>
</comment>
<sequence length="541" mass="60012">MFRFLRFVAVTAAGLIDAVTSFRVPADRILPLPPMGFNNWARFQTDINESIFVDAAEVMTRNGLRAAGYNRINLDDAWSTMSRAADDSMVWDVNKFPRGLPWLAGHIKSKGFIPGIYTDSGSLSCGGYPGALGYEDIDLRAFTAWGFDFLKMDGCNLPDASEKTYHEVYGRWNNLLSQSGSRMVFSNSAPAYFSGVKNLTSWYMVMGWSRKYGHLARHSADIQTYPEGDSWISMMYNYGQHVRLSRYQKPGFFNDPDFLNVDHPSYSLTERKTHFALWCVLSAPLLLSTDLKALKDKEIEYLTNRRLIAVNQDSLVQQATLVSRDASHDVLSKSVQNGDRVVAVLNKGDAPIRIMISWERLGFSPVSLQKFDYVSAENLWTGKRQKLAVAAGGVRTEAIPSHGTAVYRLSQKASAITPTGLIFNSNSLKCLGEDWSGVVGWYDCNDSDSQVWMVRRDGRISSLLHPDGCLMHGDVNLVYTANSPGQNCGKWTYHVSGNLINSKSGYCLTERANGVAVVASCGYLLNEQVLSLPIGVEVVGA</sequence>
<keyword evidence="8" id="KW-0430">Lectin</keyword>
<gene>
    <name evidence="16" type="ORF">L249_7737</name>
</gene>
<keyword evidence="9 13" id="KW-0378">Hydrolase</keyword>
<evidence type="ECO:0000259" key="15">
    <source>
        <dbReference type="SMART" id="SM00458"/>
    </source>
</evidence>
<dbReference type="GO" id="GO:0004557">
    <property type="term" value="F:alpha-galactosidase activity"/>
    <property type="evidence" value="ECO:0007669"/>
    <property type="project" value="UniProtKB-EC"/>
</dbReference>
<evidence type="ECO:0000256" key="11">
    <source>
        <dbReference type="ARBA" id="ARBA00023180"/>
    </source>
</evidence>
<dbReference type="EC" id="3.2.1.22" evidence="5 13"/>
<evidence type="ECO:0000256" key="9">
    <source>
        <dbReference type="ARBA" id="ARBA00022801"/>
    </source>
</evidence>
<comment type="caution">
    <text evidence="16">The sequence shown here is derived from an EMBL/GenBank/DDBJ whole genome shotgun (WGS) entry which is preliminary data.</text>
</comment>
<keyword evidence="7 14" id="KW-0732">Signal</keyword>
<dbReference type="SUPFAM" id="SSF51011">
    <property type="entry name" value="Glycosyl hydrolase domain"/>
    <property type="match status" value="1"/>
</dbReference>
<accession>A0A367LBC8</accession>
<dbReference type="InterPro" id="IPR035992">
    <property type="entry name" value="Ricin_B-like_lectins"/>
</dbReference>
<organism evidence="16 17">
    <name type="scientific">Ophiocordyceps polyrhachis-furcata BCC 54312</name>
    <dbReference type="NCBI Taxonomy" id="1330021"/>
    <lineage>
        <taxon>Eukaryota</taxon>
        <taxon>Fungi</taxon>
        <taxon>Dikarya</taxon>
        <taxon>Ascomycota</taxon>
        <taxon>Pezizomycotina</taxon>
        <taxon>Sordariomycetes</taxon>
        <taxon>Hypocreomycetidae</taxon>
        <taxon>Hypocreales</taxon>
        <taxon>Ophiocordycipitaceae</taxon>
        <taxon>Ophiocordyceps</taxon>
    </lineage>
</organism>
<dbReference type="FunFam" id="3.20.20.70:FF:000177">
    <property type="entry name" value="Alpha-galactosidase"/>
    <property type="match status" value="1"/>
</dbReference>
<dbReference type="CDD" id="cd14792">
    <property type="entry name" value="GH27"/>
    <property type="match status" value="1"/>
</dbReference>
<dbReference type="Pfam" id="PF17801">
    <property type="entry name" value="Melibiase_C"/>
    <property type="match status" value="1"/>
</dbReference>
<keyword evidence="6" id="KW-0964">Secreted</keyword>
<feature type="signal peptide" evidence="14">
    <location>
        <begin position="1"/>
        <end position="21"/>
    </location>
</feature>
<dbReference type="Pfam" id="PF00652">
    <property type="entry name" value="Ricin_B_lectin"/>
    <property type="match status" value="1"/>
</dbReference>
<dbReference type="SUPFAM" id="SSF50370">
    <property type="entry name" value="Ricin B-like lectins"/>
    <property type="match status" value="1"/>
</dbReference>
<dbReference type="PROSITE" id="PS50231">
    <property type="entry name" value="RICIN_B_LECTIN"/>
    <property type="match status" value="1"/>
</dbReference>
<dbReference type="GO" id="GO:0005975">
    <property type="term" value="P:carbohydrate metabolic process"/>
    <property type="evidence" value="ECO:0007669"/>
    <property type="project" value="InterPro"/>
</dbReference>
<dbReference type="PANTHER" id="PTHR11452">
    <property type="entry name" value="ALPHA-GALACTOSIDASE/ALPHA-N-ACETYLGALACTOSAMINIDASE"/>
    <property type="match status" value="1"/>
</dbReference>
<evidence type="ECO:0000256" key="1">
    <source>
        <dbReference type="ARBA" id="ARBA00001255"/>
    </source>
</evidence>
<evidence type="ECO:0000256" key="10">
    <source>
        <dbReference type="ARBA" id="ARBA00023157"/>
    </source>
</evidence>
<dbReference type="SMART" id="SM00458">
    <property type="entry name" value="RICIN"/>
    <property type="match status" value="1"/>
</dbReference>
<dbReference type="PANTHER" id="PTHR11452:SF91">
    <property type="entry name" value="ALPHA-GALACTOSIDASE A-RELATED"/>
    <property type="match status" value="1"/>
</dbReference>
<feature type="chain" id="PRO_5016843025" description="Alpha-galactosidase" evidence="14">
    <location>
        <begin position="22"/>
        <end position="541"/>
    </location>
</feature>
<evidence type="ECO:0000256" key="3">
    <source>
        <dbReference type="ARBA" id="ARBA00004613"/>
    </source>
</evidence>
<comment type="function">
    <text evidence="2">Hydrolyzes a variety of simple alpha-D-galactoside as well as more complex molecules such as oligosaccharides and polysaccharides.</text>
</comment>
<keyword evidence="10 13" id="KW-1015">Disulfide bond</keyword>
<dbReference type="InterPro" id="IPR000772">
    <property type="entry name" value="Ricin_B_lectin"/>
</dbReference>
<keyword evidence="11" id="KW-0325">Glycoprotein</keyword>
<dbReference type="InterPro" id="IPR013780">
    <property type="entry name" value="Glyco_hydro_b"/>
</dbReference>
<protein>
    <recommendedName>
        <fullName evidence="5 13">Alpha-galactosidase</fullName>
        <ecNumber evidence="5 13">3.2.1.22</ecNumber>
    </recommendedName>
    <alternativeName>
        <fullName evidence="13">Melibiase</fullName>
    </alternativeName>
</protein>
<dbReference type="Proteomes" id="UP000253664">
    <property type="component" value="Unassembled WGS sequence"/>
</dbReference>
<dbReference type="InterPro" id="IPR013785">
    <property type="entry name" value="Aldolase_TIM"/>
</dbReference>
<keyword evidence="17" id="KW-1185">Reference proteome</keyword>
<dbReference type="Gene3D" id="2.60.40.1180">
    <property type="entry name" value="Golgi alpha-mannosidase II"/>
    <property type="match status" value="1"/>
</dbReference>
<dbReference type="Pfam" id="PF16499">
    <property type="entry name" value="Melibiase_2"/>
    <property type="match status" value="1"/>
</dbReference>
<dbReference type="GO" id="GO:0005576">
    <property type="term" value="C:extracellular region"/>
    <property type="evidence" value="ECO:0007669"/>
    <property type="project" value="UniProtKB-SubCell"/>
</dbReference>
<dbReference type="OrthoDB" id="5795902at2759"/>